<name>A0A367PQY6_CUPNE</name>
<dbReference type="SMART" id="SM00903">
    <property type="entry name" value="Flavin_Reduct"/>
    <property type="match status" value="1"/>
</dbReference>
<dbReference type="GO" id="GO:0042602">
    <property type="term" value="F:riboflavin reductase (NADPH) activity"/>
    <property type="evidence" value="ECO:0007669"/>
    <property type="project" value="TreeGrafter"/>
</dbReference>
<dbReference type="InterPro" id="IPR014757">
    <property type="entry name" value="Tscrpt_reg_IclR_C"/>
</dbReference>
<evidence type="ECO:0000313" key="4">
    <source>
        <dbReference type="EMBL" id="RCJ10369.1"/>
    </source>
</evidence>
<dbReference type="InterPro" id="IPR002563">
    <property type="entry name" value="Flavin_Rdtase-like_dom"/>
</dbReference>
<dbReference type="Gene3D" id="2.30.110.10">
    <property type="entry name" value="Electron Transport, Fmn-binding Protein, Chain A"/>
    <property type="match status" value="1"/>
</dbReference>
<comment type="caution">
    <text evidence="4">The sequence shown here is derived from an EMBL/GenBank/DDBJ whole genome shotgun (WGS) entry which is preliminary data.</text>
</comment>
<dbReference type="AlphaFoldDB" id="A0A367PQY6"/>
<proteinExistence type="inferred from homology"/>
<dbReference type="PANTHER" id="PTHR30466">
    <property type="entry name" value="FLAVIN REDUCTASE"/>
    <property type="match status" value="1"/>
</dbReference>
<feature type="domain" description="IclR-ED" evidence="3">
    <location>
        <begin position="166"/>
        <end position="354"/>
    </location>
</feature>
<gene>
    <name evidence="4" type="ORF">DDK22_00890</name>
</gene>
<dbReference type="InterPro" id="IPR029016">
    <property type="entry name" value="GAF-like_dom_sf"/>
</dbReference>
<organism evidence="4 5">
    <name type="scientific">Cupriavidus necator</name>
    <name type="common">Alcaligenes eutrophus</name>
    <name type="synonym">Ralstonia eutropha</name>
    <dbReference type="NCBI Taxonomy" id="106590"/>
    <lineage>
        <taxon>Bacteria</taxon>
        <taxon>Pseudomonadati</taxon>
        <taxon>Pseudomonadota</taxon>
        <taxon>Betaproteobacteria</taxon>
        <taxon>Burkholderiales</taxon>
        <taxon>Burkholderiaceae</taxon>
        <taxon>Cupriavidus</taxon>
    </lineage>
</organism>
<evidence type="ECO:0000256" key="2">
    <source>
        <dbReference type="ARBA" id="ARBA00023002"/>
    </source>
</evidence>
<dbReference type="PANTHER" id="PTHR30466:SF11">
    <property type="entry name" value="FLAVIN-DEPENDENT MONOOXYGENASE, REDUCTASE SUBUNIT HSAB"/>
    <property type="match status" value="1"/>
</dbReference>
<dbReference type="PROSITE" id="PS51078">
    <property type="entry name" value="ICLR_ED"/>
    <property type="match status" value="1"/>
</dbReference>
<evidence type="ECO:0000313" key="5">
    <source>
        <dbReference type="Proteomes" id="UP000253501"/>
    </source>
</evidence>
<keyword evidence="2" id="KW-0560">Oxidoreductase</keyword>
<dbReference type="Gene3D" id="3.30.450.40">
    <property type="match status" value="1"/>
</dbReference>
<dbReference type="InterPro" id="IPR050268">
    <property type="entry name" value="NADH-dep_flavin_reductase"/>
</dbReference>
<comment type="similarity">
    <text evidence="1">Belongs to the non-flavoprotein flavin reductase family.</text>
</comment>
<evidence type="ECO:0000259" key="3">
    <source>
        <dbReference type="PROSITE" id="PS51078"/>
    </source>
</evidence>
<dbReference type="Pfam" id="PF01614">
    <property type="entry name" value="IclR_C"/>
    <property type="match status" value="1"/>
</dbReference>
<sequence>MNQIDSRALRKTLGAFTTGVTVITTLDAGGKAYGVTANSFNSVSLDPPLILWSQSLTSSSYPAFRDCDRFVVNILADHQIHVSNQFAKSGDDKFRGIGVTPGLGGVPIIDGCAAHLECEKIAAYPGGDHVVYLGRVERMERAARRPLAFGDGRYMVTFAHDLGELAGANGSTAGLPALEAVRLAGAALPEVCEQIGQRTVGLAVWGNLGPTIVRWEPSAAPVSPHLQTGVVVSLTQSATGLAFAAFMRPDIVQDAIDRELATRGLAEQADPDGLAAKLAEARQHGIARAVGAGPSVRHKVTVNAFSAPVFDANGEMVLSLSTTSPAERLGADWDGAVPVALRRAAEQLSNRLGYRGGDCRQGAQGQ</sequence>
<reference evidence="4 5" key="1">
    <citation type="submission" date="2018-04" db="EMBL/GenBank/DDBJ databases">
        <title>Cupriavidus necator CR12 genome sequencing and assembly.</title>
        <authorList>
            <person name="Ben Fekih I."/>
            <person name="Mazhar H.S."/>
            <person name="Bello S.K."/>
            <person name="Rensing C."/>
        </authorList>
    </citation>
    <scope>NUCLEOTIDE SEQUENCE [LARGE SCALE GENOMIC DNA]</scope>
    <source>
        <strain evidence="4 5">CR12</strain>
    </source>
</reference>
<dbReference type="Proteomes" id="UP000253501">
    <property type="component" value="Unassembled WGS sequence"/>
</dbReference>
<dbReference type="Pfam" id="PF01613">
    <property type="entry name" value="Flavin_Reduct"/>
    <property type="match status" value="1"/>
</dbReference>
<dbReference type="SUPFAM" id="SSF55781">
    <property type="entry name" value="GAF domain-like"/>
    <property type="match status" value="1"/>
</dbReference>
<dbReference type="InterPro" id="IPR012349">
    <property type="entry name" value="Split_barrel_FMN-bd"/>
</dbReference>
<evidence type="ECO:0000256" key="1">
    <source>
        <dbReference type="ARBA" id="ARBA00008898"/>
    </source>
</evidence>
<dbReference type="SUPFAM" id="SSF50475">
    <property type="entry name" value="FMN-binding split barrel"/>
    <property type="match status" value="1"/>
</dbReference>
<dbReference type="EMBL" id="QDHA01000002">
    <property type="protein sequence ID" value="RCJ10369.1"/>
    <property type="molecule type" value="Genomic_DNA"/>
</dbReference>
<dbReference type="RefSeq" id="WP_114130267.1">
    <property type="nucleotide sequence ID" value="NZ_CP068436.1"/>
</dbReference>
<protein>
    <submittedName>
        <fullName evidence="4">Flavin reductase</fullName>
    </submittedName>
</protein>
<dbReference type="GO" id="GO:0010181">
    <property type="term" value="F:FMN binding"/>
    <property type="evidence" value="ECO:0007669"/>
    <property type="project" value="InterPro"/>
</dbReference>
<accession>A0A367PQY6</accession>